<dbReference type="Gene3D" id="3.40.390.10">
    <property type="entry name" value="Collagenase (Catalytic Domain)"/>
    <property type="match status" value="1"/>
</dbReference>
<dbReference type="InterPro" id="IPR032534">
    <property type="entry name" value="EcxA_zinc-bd"/>
</dbReference>
<dbReference type="CDD" id="cd04276">
    <property type="entry name" value="ZnMc_MMP_like_2"/>
    <property type="match status" value="1"/>
</dbReference>
<feature type="domain" description="DUF5118" evidence="5">
    <location>
        <begin position="57"/>
        <end position="105"/>
    </location>
</feature>
<dbReference type="OrthoDB" id="9776599at2"/>
<dbReference type="GO" id="GO:0008237">
    <property type="term" value="F:metallopeptidase activity"/>
    <property type="evidence" value="ECO:0007669"/>
    <property type="project" value="InterPro"/>
</dbReference>
<dbReference type="Pfam" id="PF17148">
    <property type="entry name" value="DUF5117"/>
    <property type="match status" value="1"/>
</dbReference>
<sequence>MISKLTKRSFFLPCLLAMALLISPDAEAQRRKKKKEEEAKPAQTTPQKPAAKKGGIQPFDKVITSDAETDEGLFNVHVLDDKYFFEIPNDLLGRDMLMVTRIAKTASGIGFGGGKTNTQMLRWERSKDNILLKIISTTVTAADSLPISEAVNNSNFAPILAAFPIKALSKDSSGVVIEATPLLTKDVKPLGLPDNRRSGYRVTRMDSERSYIERVSSYPENIELRHVKTYLAGNSPSSRADGSITVEMSNSMILLPEVPMMRRLHDRRVGWFARGTTDYGLDVQQSKTVTYLDRWRLEVKDEDIEKFKRGELVVPKKQIVYYIDRATPKKWVQAIKDGIEDWQVAFEAAGFKEAIIAKEAPSPEEDPDWSPEDVRYSTVRYLASPIPNANGPHVSDPRSGEILESDINWYHNVMTLLRRWFFVQTAAINPQAQSPEFDDAVMSRLIRFVSSHEVGHTLGLPHNFASSVAYPVDSLRSAEFTQKMGTAPSIMDYARFNYIAQPGDEGVALMPNIGIYDKYAVAWGYRPILDAKTPEDELPTLRSWIDEKKGDPLYRYGRQGNSNDYTAQSEDLGDDAMKASTYGISNLKVIMNNLRDWTYVEGSDYTELGEMYGEVQSQFNRYMGHVSRYVGGVKEDYKSTDQEGAVYTHAPKAKQKEAVAFLNKQLFTTPEWMLDKEILDRLQDYGAVEDMRSLQSRYISSLLEWRKLGRVIENEALNGSDAYGILELFGDVRKGVWSELSAGKTIDTYRRNLQRAHIEKLEELMTEEMPPVPSQFRAYFGPGIDASQSDIRPVVRAELKTLQSTIKAAIPRTRDGMSKIHLQDALERVNNILDPK</sequence>
<accession>A0A1I0MX57</accession>
<feature type="chain" id="PRO_5011617642" description="Zinc-dependent metalloprotease" evidence="2">
    <location>
        <begin position="29"/>
        <end position="836"/>
    </location>
</feature>
<dbReference type="Pfam" id="PF16313">
    <property type="entry name" value="DUF4953"/>
    <property type="match status" value="1"/>
</dbReference>
<proteinExistence type="predicted"/>
<dbReference type="PANTHER" id="PTHR38478:SF1">
    <property type="entry name" value="ZINC DEPENDENT METALLOPROTEASE DOMAIN LIPOPROTEIN"/>
    <property type="match status" value="1"/>
</dbReference>
<protein>
    <recommendedName>
        <fullName evidence="8">Zinc-dependent metalloprotease</fullName>
    </recommendedName>
</protein>
<keyword evidence="2" id="KW-0732">Signal</keyword>
<evidence type="ECO:0000256" key="1">
    <source>
        <dbReference type="SAM" id="MobiDB-lite"/>
    </source>
</evidence>
<feature type="signal peptide" evidence="2">
    <location>
        <begin position="1"/>
        <end position="28"/>
    </location>
</feature>
<evidence type="ECO:0000313" key="6">
    <source>
        <dbReference type="EMBL" id="SEV93233.1"/>
    </source>
</evidence>
<dbReference type="Proteomes" id="UP000199437">
    <property type="component" value="Unassembled WGS sequence"/>
</dbReference>
<evidence type="ECO:0000256" key="2">
    <source>
        <dbReference type="SAM" id="SignalP"/>
    </source>
</evidence>
<evidence type="ECO:0000259" key="3">
    <source>
        <dbReference type="Pfam" id="PF16313"/>
    </source>
</evidence>
<dbReference type="PANTHER" id="PTHR38478">
    <property type="entry name" value="PEPTIDASE M1A AND M12B"/>
    <property type="match status" value="1"/>
</dbReference>
<dbReference type="SUPFAM" id="SSF55486">
    <property type="entry name" value="Metalloproteases ('zincins'), catalytic domain"/>
    <property type="match status" value="1"/>
</dbReference>
<evidence type="ECO:0000259" key="4">
    <source>
        <dbReference type="Pfam" id="PF17148"/>
    </source>
</evidence>
<feature type="region of interest" description="Disordered" evidence="1">
    <location>
        <begin position="29"/>
        <end position="56"/>
    </location>
</feature>
<dbReference type="AlphaFoldDB" id="A0A1I0MX57"/>
<evidence type="ECO:0000259" key="5">
    <source>
        <dbReference type="Pfam" id="PF17162"/>
    </source>
</evidence>
<dbReference type="STRING" id="1267423.SAMN05216290_0765"/>
<dbReference type="RefSeq" id="WP_090257052.1">
    <property type="nucleotide sequence ID" value="NZ_FOIR01000001.1"/>
</dbReference>
<dbReference type="InterPro" id="IPR033428">
    <property type="entry name" value="DUF5118"/>
</dbReference>
<reference evidence="7" key="1">
    <citation type="submission" date="2016-10" db="EMBL/GenBank/DDBJ databases">
        <authorList>
            <person name="Varghese N."/>
            <person name="Submissions S."/>
        </authorList>
    </citation>
    <scope>NUCLEOTIDE SEQUENCE [LARGE SCALE GENOMIC DNA]</scope>
    <source>
        <strain evidence="7">CGMCC 1.12402</strain>
    </source>
</reference>
<organism evidence="6 7">
    <name type="scientific">Roseivirga pacifica</name>
    <dbReference type="NCBI Taxonomy" id="1267423"/>
    <lineage>
        <taxon>Bacteria</taxon>
        <taxon>Pseudomonadati</taxon>
        <taxon>Bacteroidota</taxon>
        <taxon>Cytophagia</taxon>
        <taxon>Cytophagales</taxon>
        <taxon>Roseivirgaceae</taxon>
        <taxon>Roseivirga</taxon>
    </lineage>
</organism>
<dbReference type="InterPro" id="IPR034032">
    <property type="entry name" value="Zn_MMP-like_bac"/>
</dbReference>
<evidence type="ECO:0000313" key="7">
    <source>
        <dbReference type="Proteomes" id="UP000199437"/>
    </source>
</evidence>
<evidence type="ECO:0008006" key="8">
    <source>
        <dbReference type="Google" id="ProtNLM"/>
    </source>
</evidence>
<feature type="domain" description="EcxA zinc-binding" evidence="3">
    <location>
        <begin position="435"/>
        <end position="741"/>
    </location>
</feature>
<gene>
    <name evidence="6" type="ORF">SAMN05216290_0765</name>
</gene>
<dbReference type="InterPro" id="IPR033413">
    <property type="entry name" value="DUF5117"/>
</dbReference>
<dbReference type="GeneID" id="99985504"/>
<dbReference type="InterPro" id="IPR024079">
    <property type="entry name" value="MetalloPept_cat_dom_sf"/>
</dbReference>
<keyword evidence="7" id="KW-1185">Reference proteome</keyword>
<feature type="domain" description="DUF5117" evidence="4">
    <location>
        <begin position="113"/>
        <end position="300"/>
    </location>
</feature>
<dbReference type="EMBL" id="FOIR01000001">
    <property type="protein sequence ID" value="SEV93233.1"/>
    <property type="molecule type" value="Genomic_DNA"/>
</dbReference>
<name>A0A1I0MX57_9BACT</name>
<dbReference type="Pfam" id="PF17162">
    <property type="entry name" value="DUF5118"/>
    <property type="match status" value="1"/>
</dbReference>